<feature type="domain" description="TonB-dependent receptor-like beta-barrel" evidence="14">
    <location>
        <begin position="279"/>
        <end position="728"/>
    </location>
</feature>
<evidence type="ECO:0000256" key="13">
    <source>
        <dbReference type="SAM" id="SignalP"/>
    </source>
</evidence>
<keyword evidence="3 11" id="KW-1134">Transmembrane beta strand</keyword>
<keyword evidence="17" id="KW-1185">Reference proteome</keyword>
<dbReference type="AlphaFoldDB" id="A0A829Y966"/>
<dbReference type="SUPFAM" id="SSF56935">
    <property type="entry name" value="Porins"/>
    <property type="match status" value="1"/>
</dbReference>
<evidence type="ECO:0000313" key="17">
    <source>
        <dbReference type="Proteomes" id="UP000445000"/>
    </source>
</evidence>
<gene>
    <name evidence="16" type="ORF">GCM10011487_11220</name>
</gene>
<evidence type="ECO:0000256" key="10">
    <source>
        <dbReference type="ARBA" id="ARBA00023237"/>
    </source>
</evidence>
<dbReference type="InterPro" id="IPR000531">
    <property type="entry name" value="Beta-barrel_TonB"/>
</dbReference>
<evidence type="ECO:0000256" key="6">
    <source>
        <dbReference type="ARBA" id="ARBA00023004"/>
    </source>
</evidence>
<dbReference type="GO" id="GO:0006826">
    <property type="term" value="P:iron ion transport"/>
    <property type="evidence" value="ECO:0007669"/>
    <property type="project" value="UniProtKB-KW"/>
</dbReference>
<feature type="domain" description="TonB-dependent receptor plug" evidence="15">
    <location>
        <begin position="64"/>
        <end position="172"/>
    </location>
</feature>
<feature type="signal peptide" evidence="13">
    <location>
        <begin position="1"/>
        <end position="34"/>
    </location>
</feature>
<dbReference type="PANTHER" id="PTHR32552">
    <property type="entry name" value="FERRICHROME IRON RECEPTOR-RELATED"/>
    <property type="match status" value="1"/>
</dbReference>
<evidence type="ECO:0000259" key="15">
    <source>
        <dbReference type="Pfam" id="PF07715"/>
    </source>
</evidence>
<keyword evidence="8 12" id="KW-0798">TonB box</keyword>
<dbReference type="InterPro" id="IPR036942">
    <property type="entry name" value="Beta-barrel_TonB_sf"/>
</dbReference>
<evidence type="ECO:0000256" key="1">
    <source>
        <dbReference type="ARBA" id="ARBA00004571"/>
    </source>
</evidence>
<sequence length="762" mass="83003">MSSKTGDGRTGLLDPRVAVALPMLCMLGAADVTAAENASTEAAVDTDRIEEVLVSARRRGDERLQDVPVAVSVLSDEALRKAGITDLSEVAARTPSFTFGQQIGNQQEVVIRGIGTLRLTGSAAEPSVGLFIDEVYVGRRGTATPPLFDLERVEVVRGPQGTLYGKNVVGGAVNLITARPSDETSARVAVSYGQFDVFGGRDMWEGSAYVTGALSDSVAARAAVFYRKHDGYSQSTLLDEQLDDQDNYAVRGSLLFQPTDALDIHVVADFSHNESNGQSRRAVDDPTVPGFGVVVASGLLSDNVRESDAPWTQWEDQDTAGLTARFDYRLGGGHTLTYLSAVRYGDFNGRYSLVGTGSPPSLTDAANGQREKYVGITQDLRLSSPADGGSLRWVAGLYFLREDTDVIDNSIATTFLSVLGPGSVGDILDGEFIYDQENITKSSAVYGELSWALAETLSLTVGGRYTYDDKDYRNRSECLDFGAQPDFIFCVAPLGAEFWDIRTSKSWSEFTPKASLDWRASDDALLYVSAARGFKGGGWQGKPGTEAAALLPYDPEIAWTYEIGAKMRWADGRVLANVAVFHTSFDDLQVEQLDDAGLSLIIDNAASARINGVELELQVRPVSALQLWLSGSYLDSEYRDFIDSAGNDLSGNRLARTPELRFTGGADYTMPIDSELSLDARVEYQWQDEMPWLVENTVFEDSYGLLDARVALQAREAQWEVALFGKNLTDELYRLDAIPFLGDVFSRFGAPRSYGVQFTKSF</sequence>
<proteinExistence type="inferred from homology"/>
<keyword evidence="4" id="KW-0410">Iron transport</keyword>
<keyword evidence="6" id="KW-0408">Iron</keyword>
<dbReference type="CDD" id="cd01347">
    <property type="entry name" value="ligand_gated_channel"/>
    <property type="match status" value="1"/>
</dbReference>
<comment type="similarity">
    <text evidence="11 12">Belongs to the TonB-dependent receptor family.</text>
</comment>
<evidence type="ECO:0000256" key="4">
    <source>
        <dbReference type="ARBA" id="ARBA00022496"/>
    </source>
</evidence>
<protein>
    <submittedName>
        <fullName evidence="16">TonB-dependent receptor</fullName>
    </submittedName>
</protein>
<dbReference type="EMBL" id="BLJN01000001">
    <property type="protein sequence ID" value="GFE79122.1"/>
    <property type="molecule type" value="Genomic_DNA"/>
</dbReference>
<keyword evidence="2 11" id="KW-0813">Transport</keyword>
<accession>A0A829Y966</accession>
<dbReference type="Gene3D" id="2.40.170.20">
    <property type="entry name" value="TonB-dependent receptor, beta-barrel domain"/>
    <property type="match status" value="1"/>
</dbReference>
<reference evidence="17" key="1">
    <citation type="submission" date="2020-01" db="EMBL/GenBank/DDBJ databases">
        <title>'Steroidobacter agaridevorans' sp. nov., agar-degrading bacteria isolated from rhizosphere soils.</title>
        <authorList>
            <person name="Ikenaga M."/>
            <person name="Kataoka M."/>
            <person name="Murouchi A."/>
            <person name="Katsuragi S."/>
            <person name="Sakai M."/>
        </authorList>
    </citation>
    <scope>NUCLEOTIDE SEQUENCE [LARGE SCALE GENOMIC DNA]</scope>
    <source>
        <strain evidence="17">YU21-B</strain>
    </source>
</reference>
<keyword evidence="9 11" id="KW-0472">Membrane</keyword>
<dbReference type="Pfam" id="PF00593">
    <property type="entry name" value="TonB_dep_Rec_b-barrel"/>
    <property type="match status" value="1"/>
</dbReference>
<dbReference type="InterPro" id="IPR012910">
    <property type="entry name" value="Plug_dom"/>
</dbReference>
<dbReference type="Proteomes" id="UP000445000">
    <property type="component" value="Unassembled WGS sequence"/>
</dbReference>
<evidence type="ECO:0000256" key="5">
    <source>
        <dbReference type="ARBA" id="ARBA00022692"/>
    </source>
</evidence>
<dbReference type="RefSeq" id="WP_161810926.1">
    <property type="nucleotide sequence ID" value="NZ_BLJN01000001.1"/>
</dbReference>
<evidence type="ECO:0000313" key="16">
    <source>
        <dbReference type="EMBL" id="GFE79122.1"/>
    </source>
</evidence>
<dbReference type="InterPro" id="IPR039426">
    <property type="entry name" value="TonB-dep_rcpt-like"/>
</dbReference>
<keyword evidence="10 11" id="KW-0998">Cell outer membrane</keyword>
<keyword evidence="7" id="KW-0406">Ion transport</keyword>
<evidence type="ECO:0000259" key="14">
    <source>
        <dbReference type="Pfam" id="PF00593"/>
    </source>
</evidence>
<organism evidence="16 17">
    <name type="scientific">Steroidobacter agaridevorans</name>
    <dbReference type="NCBI Taxonomy" id="2695856"/>
    <lineage>
        <taxon>Bacteria</taxon>
        <taxon>Pseudomonadati</taxon>
        <taxon>Pseudomonadota</taxon>
        <taxon>Gammaproteobacteria</taxon>
        <taxon>Steroidobacterales</taxon>
        <taxon>Steroidobacteraceae</taxon>
        <taxon>Steroidobacter</taxon>
    </lineage>
</organism>
<dbReference type="PROSITE" id="PS52016">
    <property type="entry name" value="TONB_DEPENDENT_REC_3"/>
    <property type="match status" value="1"/>
</dbReference>
<evidence type="ECO:0000256" key="3">
    <source>
        <dbReference type="ARBA" id="ARBA00022452"/>
    </source>
</evidence>
<dbReference type="PANTHER" id="PTHR32552:SF81">
    <property type="entry name" value="TONB-DEPENDENT OUTER MEMBRANE RECEPTOR"/>
    <property type="match status" value="1"/>
</dbReference>
<evidence type="ECO:0000256" key="2">
    <source>
        <dbReference type="ARBA" id="ARBA00022448"/>
    </source>
</evidence>
<evidence type="ECO:0000256" key="11">
    <source>
        <dbReference type="PROSITE-ProRule" id="PRU01360"/>
    </source>
</evidence>
<comment type="caution">
    <text evidence="16">The sequence shown here is derived from an EMBL/GenBank/DDBJ whole genome shotgun (WGS) entry which is preliminary data.</text>
</comment>
<name>A0A829Y966_9GAMM</name>
<evidence type="ECO:0000256" key="12">
    <source>
        <dbReference type="RuleBase" id="RU003357"/>
    </source>
</evidence>
<evidence type="ECO:0000256" key="8">
    <source>
        <dbReference type="ARBA" id="ARBA00023077"/>
    </source>
</evidence>
<dbReference type="Pfam" id="PF07715">
    <property type="entry name" value="Plug"/>
    <property type="match status" value="1"/>
</dbReference>
<keyword evidence="16" id="KW-0675">Receptor</keyword>
<evidence type="ECO:0000256" key="7">
    <source>
        <dbReference type="ARBA" id="ARBA00023065"/>
    </source>
</evidence>
<feature type="chain" id="PRO_5032677310" evidence="13">
    <location>
        <begin position="35"/>
        <end position="762"/>
    </location>
</feature>
<keyword evidence="13" id="KW-0732">Signal</keyword>
<keyword evidence="5 11" id="KW-0812">Transmembrane</keyword>
<dbReference type="GO" id="GO:0009279">
    <property type="term" value="C:cell outer membrane"/>
    <property type="evidence" value="ECO:0007669"/>
    <property type="project" value="UniProtKB-SubCell"/>
</dbReference>
<evidence type="ECO:0000256" key="9">
    <source>
        <dbReference type="ARBA" id="ARBA00023136"/>
    </source>
</evidence>
<comment type="subcellular location">
    <subcellularLocation>
        <location evidence="1 11">Cell outer membrane</location>
        <topology evidence="1 11">Multi-pass membrane protein</topology>
    </subcellularLocation>
</comment>